<dbReference type="GO" id="GO:0051537">
    <property type="term" value="F:2 iron, 2 sulfur cluster binding"/>
    <property type="evidence" value="ECO:0007669"/>
    <property type="project" value="UniProtKB-KW"/>
</dbReference>
<keyword evidence="1" id="KW-0001">2Fe-2S</keyword>
<dbReference type="InterPro" id="IPR052950">
    <property type="entry name" value="CISD"/>
</dbReference>
<name>A0A7R9KF53_9ACAR</name>
<dbReference type="GO" id="GO:0046872">
    <property type="term" value="F:metal ion binding"/>
    <property type="evidence" value="ECO:0007669"/>
    <property type="project" value="UniProtKB-KW"/>
</dbReference>
<sequence>MSLYRVLLSPIGYRWDHLLANGSNKRLCGLTSLRTLSKKIFDDSDPKTVEIKKELTDLKDKELYNEYSQPEKGWVYDKKPIKYMCKEGKAYLWCSCGRSHRQPFCDGTHKNKHLKITLRPIRWDCLETKEYWFCNCKQTAHRPFCDGTHKSDGIQSGQSTIRDANSPPFINDTINVVK</sequence>
<dbReference type="EMBL" id="OC855433">
    <property type="protein sequence ID" value="CAD7621974.1"/>
    <property type="molecule type" value="Genomic_DNA"/>
</dbReference>
<keyword evidence="2" id="KW-0479">Metal-binding</keyword>
<keyword evidence="4" id="KW-0411">Iron-sulfur</keyword>
<proteinExistence type="predicted"/>
<evidence type="ECO:0000256" key="1">
    <source>
        <dbReference type="ARBA" id="ARBA00022714"/>
    </source>
</evidence>
<evidence type="ECO:0000259" key="6">
    <source>
        <dbReference type="SMART" id="SM00704"/>
    </source>
</evidence>
<evidence type="ECO:0000256" key="4">
    <source>
        <dbReference type="ARBA" id="ARBA00023014"/>
    </source>
</evidence>
<dbReference type="SMART" id="SM00704">
    <property type="entry name" value="ZnF_CDGSH"/>
    <property type="match status" value="2"/>
</dbReference>
<gene>
    <name evidence="7" type="ORF">OSB1V03_LOCUS2443</name>
</gene>
<dbReference type="PANTHER" id="PTHR46491">
    <property type="entry name" value="CDGSH IRON SULFUR DOMAIN PROTEIN HOMOLOG"/>
    <property type="match status" value="1"/>
</dbReference>
<feature type="domain" description="Iron-binding zinc finger CDGSH type" evidence="6">
    <location>
        <begin position="118"/>
        <end position="155"/>
    </location>
</feature>
<dbReference type="Gene3D" id="3.40.5.90">
    <property type="entry name" value="CDGSH iron-sulfur domain, mitoNEET-type"/>
    <property type="match status" value="2"/>
</dbReference>
<dbReference type="Proteomes" id="UP000759131">
    <property type="component" value="Unassembled WGS sequence"/>
</dbReference>
<keyword evidence="8" id="KW-1185">Reference proteome</keyword>
<dbReference type="InterPro" id="IPR018967">
    <property type="entry name" value="FeS-contain_CDGSH-typ"/>
</dbReference>
<dbReference type="PANTHER" id="PTHR46491:SF3">
    <property type="entry name" value="CDGSH IRON-SULFUR DOMAIN-CONTAINING PROTEIN 3, MITOCHONDRIAL"/>
    <property type="match status" value="1"/>
</dbReference>
<evidence type="ECO:0000256" key="2">
    <source>
        <dbReference type="ARBA" id="ARBA00022723"/>
    </source>
</evidence>
<feature type="domain" description="Iron-binding zinc finger CDGSH type" evidence="6">
    <location>
        <begin position="78"/>
        <end position="115"/>
    </location>
</feature>
<dbReference type="Pfam" id="PF09360">
    <property type="entry name" value="zf-CDGSH"/>
    <property type="match status" value="1"/>
</dbReference>
<evidence type="ECO:0000256" key="3">
    <source>
        <dbReference type="ARBA" id="ARBA00023004"/>
    </source>
</evidence>
<dbReference type="GO" id="GO:0005739">
    <property type="term" value="C:mitochondrion"/>
    <property type="evidence" value="ECO:0007669"/>
    <property type="project" value="TreeGrafter"/>
</dbReference>
<organism evidence="7">
    <name type="scientific">Medioppia subpectinata</name>
    <dbReference type="NCBI Taxonomy" id="1979941"/>
    <lineage>
        <taxon>Eukaryota</taxon>
        <taxon>Metazoa</taxon>
        <taxon>Ecdysozoa</taxon>
        <taxon>Arthropoda</taxon>
        <taxon>Chelicerata</taxon>
        <taxon>Arachnida</taxon>
        <taxon>Acari</taxon>
        <taxon>Acariformes</taxon>
        <taxon>Sarcoptiformes</taxon>
        <taxon>Oribatida</taxon>
        <taxon>Brachypylina</taxon>
        <taxon>Oppioidea</taxon>
        <taxon>Oppiidae</taxon>
        <taxon>Medioppia</taxon>
    </lineage>
</organism>
<dbReference type="EMBL" id="CAJPIZ010000858">
    <property type="protein sequence ID" value="CAG2102404.1"/>
    <property type="molecule type" value="Genomic_DNA"/>
</dbReference>
<dbReference type="AlphaFoldDB" id="A0A7R9KF53"/>
<accession>A0A7R9KF53</accession>
<evidence type="ECO:0000256" key="5">
    <source>
        <dbReference type="ARBA" id="ARBA00034078"/>
    </source>
</evidence>
<evidence type="ECO:0000313" key="7">
    <source>
        <dbReference type="EMBL" id="CAD7621974.1"/>
    </source>
</evidence>
<dbReference type="InterPro" id="IPR042216">
    <property type="entry name" value="MitoNEET_CISD"/>
</dbReference>
<protein>
    <recommendedName>
        <fullName evidence="6">Iron-binding zinc finger CDGSH type domain-containing protein</fullName>
    </recommendedName>
</protein>
<dbReference type="OrthoDB" id="15717at2759"/>
<evidence type="ECO:0000313" key="8">
    <source>
        <dbReference type="Proteomes" id="UP000759131"/>
    </source>
</evidence>
<keyword evidence="3" id="KW-0408">Iron</keyword>
<reference evidence="7" key="1">
    <citation type="submission" date="2020-11" db="EMBL/GenBank/DDBJ databases">
        <authorList>
            <person name="Tran Van P."/>
        </authorList>
    </citation>
    <scope>NUCLEOTIDE SEQUENCE</scope>
</reference>
<comment type="cofactor">
    <cofactor evidence="5">
        <name>[2Fe-2S] cluster</name>
        <dbReference type="ChEBI" id="CHEBI:190135"/>
    </cofactor>
</comment>